<protein>
    <submittedName>
        <fullName evidence="14">TonB-dependent siderophore receptor</fullName>
    </submittedName>
</protein>
<reference evidence="15" key="2">
    <citation type="submission" date="2012-04" db="EMBL/GenBank/DDBJ databases">
        <title>Complete genome sequence of Providencia stuartii clinical isolate MRSN 2154.</title>
        <authorList>
            <person name="Clifford R.J."/>
            <person name="Hang J."/>
            <person name="Riley M.C."/>
            <person name="Onmus-Leone F."/>
            <person name="Kuschner R.A."/>
            <person name="Lesho E.P."/>
            <person name="Waterman P.E."/>
        </authorList>
    </citation>
    <scope>NUCLEOTIDE SEQUENCE [LARGE SCALE GENOMIC DNA]</scope>
    <source>
        <strain evidence="15">MRSN 2154</strain>
    </source>
</reference>
<evidence type="ECO:0000256" key="6">
    <source>
        <dbReference type="ARBA" id="ARBA00023077"/>
    </source>
</evidence>
<accession>A0A140NLZ1</accession>
<dbReference type="NCBIfam" id="TIGR01783">
    <property type="entry name" value="TonB-siderophor"/>
    <property type="match status" value="1"/>
</dbReference>
<dbReference type="PANTHER" id="PTHR32552">
    <property type="entry name" value="FERRICHROME IRON RECEPTOR-RELATED"/>
    <property type="match status" value="1"/>
</dbReference>
<dbReference type="GO" id="GO:0038023">
    <property type="term" value="F:signaling receptor activity"/>
    <property type="evidence" value="ECO:0007669"/>
    <property type="project" value="InterPro"/>
</dbReference>
<keyword evidence="7 10" id="KW-0472">Membrane</keyword>
<feature type="domain" description="TonB-dependent receptor-like beta-barrel" evidence="12">
    <location>
        <begin position="272"/>
        <end position="692"/>
    </location>
</feature>
<evidence type="ECO:0000256" key="1">
    <source>
        <dbReference type="ARBA" id="ARBA00004571"/>
    </source>
</evidence>
<dbReference type="OrthoDB" id="8732650at2"/>
<name>A0A140NLZ1_PROSM</name>
<evidence type="ECO:0000313" key="14">
    <source>
        <dbReference type="EMBL" id="AFH93931.1"/>
    </source>
</evidence>
<dbReference type="HOGENOM" id="CLU_008287_22_0_6"/>
<dbReference type="InterPro" id="IPR036942">
    <property type="entry name" value="Beta-barrel_TonB_sf"/>
</dbReference>
<keyword evidence="8 14" id="KW-0675">Receptor</keyword>
<feature type="domain" description="TonB-dependent receptor plug" evidence="13">
    <location>
        <begin position="79"/>
        <end position="181"/>
    </location>
</feature>
<organism evidence="14 15">
    <name type="scientific">Providencia stuartii (strain MRSN 2154)</name>
    <dbReference type="NCBI Taxonomy" id="1157951"/>
    <lineage>
        <taxon>Bacteria</taxon>
        <taxon>Pseudomonadati</taxon>
        <taxon>Pseudomonadota</taxon>
        <taxon>Gammaproteobacteria</taxon>
        <taxon>Enterobacterales</taxon>
        <taxon>Morganellaceae</taxon>
        <taxon>Providencia</taxon>
    </lineage>
</organism>
<comment type="subcellular location">
    <subcellularLocation>
        <location evidence="1 10">Cell outer membrane</location>
        <topology evidence="1 10">Multi-pass membrane protein</topology>
    </subcellularLocation>
</comment>
<evidence type="ECO:0000256" key="9">
    <source>
        <dbReference type="ARBA" id="ARBA00023237"/>
    </source>
</evidence>
<evidence type="ECO:0000259" key="12">
    <source>
        <dbReference type="Pfam" id="PF00593"/>
    </source>
</evidence>
<dbReference type="RefSeq" id="WP_014657148.1">
    <property type="nucleotide sequence ID" value="NC_017731.1"/>
</dbReference>
<gene>
    <name evidence="14" type="ordered locus">S70_10365</name>
</gene>
<evidence type="ECO:0000256" key="11">
    <source>
        <dbReference type="RuleBase" id="RU003357"/>
    </source>
</evidence>
<dbReference type="Gene3D" id="2.170.130.10">
    <property type="entry name" value="TonB-dependent receptor, plug domain"/>
    <property type="match status" value="1"/>
</dbReference>
<dbReference type="InterPro" id="IPR012910">
    <property type="entry name" value="Plug_dom"/>
</dbReference>
<dbReference type="InterPro" id="IPR039426">
    <property type="entry name" value="TonB-dep_rcpt-like"/>
</dbReference>
<dbReference type="PANTHER" id="PTHR32552:SF82">
    <property type="entry name" value="FCUA PROTEIN"/>
    <property type="match status" value="1"/>
</dbReference>
<keyword evidence="6 11" id="KW-0798">TonB box</keyword>
<dbReference type="Proteomes" id="UP000005012">
    <property type="component" value="Chromosome"/>
</dbReference>
<keyword evidence="5 10" id="KW-0812">Transmembrane</keyword>
<evidence type="ECO:0000259" key="13">
    <source>
        <dbReference type="Pfam" id="PF07715"/>
    </source>
</evidence>
<dbReference type="EMBL" id="CP003488">
    <property type="protein sequence ID" value="AFH93931.1"/>
    <property type="molecule type" value="Genomic_DNA"/>
</dbReference>
<comment type="similarity">
    <text evidence="2 10 11">Belongs to the TonB-dependent receptor family.</text>
</comment>
<dbReference type="SUPFAM" id="SSF56935">
    <property type="entry name" value="Porins"/>
    <property type="match status" value="1"/>
</dbReference>
<evidence type="ECO:0000256" key="7">
    <source>
        <dbReference type="ARBA" id="ARBA00023136"/>
    </source>
</evidence>
<evidence type="ECO:0000256" key="8">
    <source>
        <dbReference type="ARBA" id="ARBA00023170"/>
    </source>
</evidence>
<evidence type="ECO:0000313" key="15">
    <source>
        <dbReference type="Proteomes" id="UP000005012"/>
    </source>
</evidence>
<dbReference type="KEGG" id="psi:S70_10365"/>
<dbReference type="Gene3D" id="2.40.170.20">
    <property type="entry name" value="TonB-dependent receptor, beta-barrel domain"/>
    <property type="match status" value="1"/>
</dbReference>
<dbReference type="InterPro" id="IPR037066">
    <property type="entry name" value="Plug_dom_sf"/>
</dbReference>
<reference evidence="14 15" key="1">
    <citation type="journal article" date="2012" name="J. Bacteriol.">
        <title>Complete Genome Sequence of Providencia stuartii Clinical Isolate MRSN 2154.</title>
        <authorList>
            <person name="Clifford R.J."/>
            <person name="Hang J."/>
            <person name="Riley M.C."/>
            <person name="Onmus-Leone F."/>
            <person name="Kuschner R.A."/>
            <person name="Lesho E.P."/>
            <person name="Waterman P.E."/>
        </authorList>
    </citation>
    <scope>NUCLEOTIDE SEQUENCE [LARGE SCALE GENOMIC DNA]</scope>
    <source>
        <strain evidence="14 15">MRSN 2154</strain>
    </source>
</reference>
<dbReference type="GO" id="GO:0009279">
    <property type="term" value="C:cell outer membrane"/>
    <property type="evidence" value="ECO:0007669"/>
    <property type="project" value="UniProtKB-SubCell"/>
</dbReference>
<dbReference type="Pfam" id="PF07715">
    <property type="entry name" value="Plug"/>
    <property type="match status" value="1"/>
</dbReference>
<evidence type="ECO:0000256" key="2">
    <source>
        <dbReference type="ARBA" id="ARBA00009810"/>
    </source>
</evidence>
<dbReference type="Pfam" id="PF00593">
    <property type="entry name" value="TonB_dep_Rec_b-barrel"/>
    <property type="match status" value="1"/>
</dbReference>
<evidence type="ECO:0000256" key="10">
    <source>
        <dbReference type="PROSITE-ProRule" id="PRU01360"/>
    </source>
</evidence>
<dbReference type="CDD" id="cd01347">
    <property type="entry name" value="ligand_gated_channel"/>
    <property type="match status" value="1"/>
</dbReference>
<dbReference type="GO" id="GO:0015344">
    <property type="term" value="F:siderophore uptake transmembrane transporter activity"/>
    <property type="evidence" value="ECO:0007669"/>
    <property type="project" value="TreeGrafter"/>
</dbReference>
<dbReference type="PROSITE" id="PS52016">
    <property type="entry name" value="TONB_DEPENDENT_REC_3"/>
    <property type="match status" value="1"/>
</dbReference>
<dbReference type="GO" id="GO:0015891">
    <property type="term" value="P:siderophore transport"/>
    <property type="evidence" value="ECO:0007669"/>
    <property type="project" value="InterPro"/>
</dbReference>
<evidence type="ECO:0000256" key="5">
    <source>
        <dbReference type="ARBA" id="ARBA00022692"/>
    </source>
</evidence>
<proteinExistence type="inferred from homology"/>
<dbReference type="InterPro" id="IPR010105">
    <property type="entry name" value="TonB_sidphr_rcpt"/>
</dbReference>
<keyword evidence="9 10" id="KW-0998">Cell outer membrane</keyword>
<dbReference type="InterPro" id="IPR000531">
    <property type="entry name" value="Beta-barrel_TonB"/>
</dbReference>
<sequence length="723" mass="79592">MKNNLLTIPFKDIAKHKITYHSLFCVVISFFYPNTLFAKSDNKLSKDSIIVSAKGNNNLQPNLFSSRSMQAGLLGDNDIMDIPFNITNYNSAYLESQQAQQISDILSHDTSIQISSSKGGLLDSLYIRGFPITEGNIGEFALNGIYGVSPNFQLLADYAERVDILKGPASLLYGMSPEGGVGGVINVVTKRASAQPITRLTAQYLSDSQLGGKLDVGRLYDLGNNQYFGIRVNGSYTNGNTAVDHQDRRLGVGAIALDYSSERFRASLDLITQNQNMNATNRPFFLGENGVVPPAPSGKTNLASPWTWWKSNDDSALLHMEYDVLSNTSLFMDIGGARTRIDRVNEQTYTVLNDQGDISTYIMNFQSKTQRYSVGTGIKSEFMTGNTSHQLALQWNRYFDRYNVGTNAGTPYNTNLYHPTYIDKQIPDYPEITKRSENTLSGVSLVDTIGFFNDSFMVTPGIRYQNIKSDSFTLGALSTTYDESAITPLVGLLFKPTDNISLYANYVEGLSKGSTAPVNAKNSGEMMKPFRSKQYELGVKYEQPVAITTLSLFQISKPSGSLDPNSLIYSANDEQRNRGIELSVSGKPFDSLRLTGGVTYIQAELTKTASGQNKGNEPIGVSPWVANFGAEYDIPSVSGLSINGNINYHTRQYVNKENTHSIPSWTTVDIGSAYKTKISNTPVTLRLNITNILNERYWSGVASYSTFAQGSPRTVLGSISVDF</sequence>
<evidence type="ECO:0000256" key="3">
    <source>
        <dbReference type="ARBA" id="ARBA00022448"/>
    </source>
</evidence>
<evidence type="ECO:0000256" key="4">
    <source>
        <dbReference type="ARBA" id="ARBA00022452"/>
    </source>
</evidence>
<keyword evidence="4 10" id="KW-1134">Transmembrane beta strand</keyword>
<dbReference type="AlphaFoldDB" id="A0A140NLZ1"/>
<dbReference type="PATRIC" id="fig|1157951.4.peg.2086"/>
<keyword evidence="3 10" id="KW-0813">Transport</keyword>